<gene>
    <name evidence="3" type="ORF">CP49_10465</name>
</gene>
<dbReference type="PANTHER" id="PTHR23416:SF23">
    <property type="entry name" value="ACETYLTRANSFERASE C18B11.09C-RELATED"/>
    <property type="match status" value="1"/>
</dbReference>
<dbReference type="EMBL" id="LLXX01000177">
    <property type="protein sequence ID" value="KRQ98350.1"/>
    <property type="molecule type" value="Genomic_DNA"/>
</dbReference>
<dbReference type="CDD" id="cd04647">
    <property type="entry name" value="LbH_MAT_like"/>
    <property type="match status" value="1"/>
</dbReference>
<accession>A0A0R3KXU3</accession>
<comment type="caution">
    <text evidence="3">The sequence shown here is derived from an EMBL/GenBank/DDBJ whole genome shotgun (WGS) entry which is preliminary data.</text>
</comment>
<protein>
    <submittedName>
        <fullName evidence="3">Acetyltransferase</fullName>
    </submittedName>
</protein>
<dbReference type="GO" id="GO:0008374">
    <property type="term" value="F:O-acyltransferase activity"/>
    <property type="evidence" value="ECO:0007669"/>
    <property type="project" value="TreeGrafter"/>
</dbReference>
<dbReference type="Pfam" id="PF00132">
    <property type="entry name" value="Hexapep"/>
    <property type="match status" value="1"/>
</dbReference>
<evidence type="ECO:0000313" key="4">
    <source>
        <dbReference type="Proteomes" id="UP000051913"/>
    </source>
</evidence>
<dbReference type="Proteomes" id="UP000051913">
    <property type="component" value="Unassembled WGS sequence"/>
</dbReference>
<keyword evidence="4" id="KW-1185">Reference proteome</keyword>
<sequence>MNIDYLIQRLIGRATCRLEEGAALAPSARIRNIYGDTDRIQIGRHSHIMGELLTFGHGGQIQIGSWCYVGEGTRIWSAASIIIGDRVLISHSANIFDSLTHPLGAKARHEQIKQIFKTGHPYQISLDESPVRICNDAWVGANAMVLRGVTIGEGGVVAAGAVVTKDVPPFSIVAGNPAVLIKELPPDVR</sequence>
<evidence type="ECO:0000256" key="1">
    <source>
        <dbReference type="ARBA" id="ARBA00007274"/>
    </source>
</evidence>
<dbReference type="AlphaFoldDB" id="A0A0R3KXU3"/>
<evidence type="ECO:0000313" key="3">
    <source>
        <dbReference type="EMBL" id="KRQ98350.1"/>
    </source>
</evidence>
<dbReference type="RefSeq" id="WP_057854182.1">
    <property type="nucleotide sequence ID" value="NZ_LLXX01000177.1"/>
</dbReference>
<proteinExistence type="inferred from homology"/>
<keyword evidence="2 3" id="KW-0808">Transferase</keyword>
<reference evidence="3 4" key="1">
    <citation type="submission" date="2014-03" db="EMBL/GenBank/DDBJ databases">
        <title>Bradyrhizobium valentinum sp. nov., isolated from effective nodules of Lupinus mariae-josephae, a lupine endemic of basic-lime soils in Eastern Spain.</title>
        <authorList>
            <person name="Duran D."/>
            <person name="Rey L."/>
            <person name="Navarro A."/>
            <person name="Busquets A."/>
            <person name="Imperial J."/>
            <person name="Ruiz-Argueso T."/>
        </authorList>
    </citation>
    <scope>NUCLEOTIDE SEQUENCE [LARGE SCALE GENOMIC DNA]</scope>
    <source>
        <strain evidence="3 4">LmjM3</strain>
    </source>
</reference>
<dbReference type="GO" id="GO:0005829">
    <property type="term" value="C:cytosol"/>
    <property type="evidence" value="ECO:0007669"/>
    <property type="project" value="TreeGrafter"/>
</dbReference>
<dbReference type="PANTHER" id="PTHR23416">
    <property type="entry name" value="SIALIC ACID SYNTHASE-RELATED"/>
    <property type="match status" value="1"/>
</dbReference>
<dbReference type="InterPro" id="IPR051159">
    <property type="entry name" value="Hexapeptide_acetyltransf"/>
</dbReference>
<name>A0A0R3KXU3_9BRAD</name>
<evidence type="ECO:0000256" key="2">
    <source>
        <dbReference type="ARBA" id="ARBA00022679"/>
    </source>
</evidence>
<dbReference type="InterPro" id="IPR011004">
    <property type="entry name" value="Trimer_LpxA-like_sf"/>
</dbReference>
<organism evidence="3 4">
    <name type="scientific">Bradyrhizobium valentinum</name>
    <dbReference type="NCBI Taxonomy" id="1518501"/>
    <lineage>
        <taxon>Bacteria</taxon>
        <taxon>Pseudomonadati</taxon>
        <taxon>Pseudomonadota</taxon>
        <taxon>Alphaproteobacteria</taxon>
        <taxon>Hyphomicrobiales</taxon>
        <taxon>Nitrobacteraceae</taxon>
        <taxon>Bradyrhizobium</taxon>
    </lineage>
</organism>
<comment type="similarity">
    <text evidence="1">Belongs to the transferase hexapeptide repeat family.</text>
</comment>
<dbReference type="SUPFAM" id="SSF51161">
    <property type="entry name" value="Trimeric LpxA-like enzymes"/>
    <property type="match status" value="1"/>
</dbReference>
<dbReference type="InterPro" id="IPR001451">
    <property type="entry name" value="Hexapep"/>
</dbReference>
<dbReference type="Gene3D" id="2.160.10.10">
    <property type="entry name" value="Hexapeptide repeat proteins"/>
    <property type="match status" value="1"/>
</dbReference>